<dbReference type="EMBL" id="QHJG01000030">
    <property type="protein sequence ID" value="PWY54669.1"/>
    <property type="molecule type" value="Genomic_DNA"/>
</dbReference>
<dbReference type="PANTHER" id="PTHR43798">
    <property type="entry name" value="MONOACYLGLYCEROL LIPASE"/>
    <property type="match status" value="1"/>
</dbReference>
<organism evidence="2 4">
    <name type="scientific">Legionella qingyii</name>
    <dbReference type="NCBI Taxonomy" id="2184757"/>
    <lineage>
        <taxon>Bacteria</taxon>
        <taxon>Pseudomonadati</taxon>
        <taxon>Pseudomonadota</taxon>
        <taxon>Gammaproteobacteria</taxon>
        <taxon>Legionellales</taxon>
        <taxon>Legionellaceae</taxon>
        <taxon>Legionella</taxon>
    </lineage>
</organism>
<reference evidence="2 4" key="1">
    <citation type="submission" date="2018-05" db="EMBL/GenBank/DDBJ databases">
        <title>Legionella qingyii sp.nov., whole genome shotgun sequence.</title>
        <authorList>
            <person name="Wu H."/>
            <person name="Zhu Q."/>
            <person name="Hu C."/>
        </authorList>
    </citation>
    <scope>NUCLEOTIDE SEQUENCE [LARGE SCALE GENOMIC DNA]</scope>
    <source>
        <strain evidence="2 4">HEB18</strain>
    </source>
</reference>
<dbReference type="PANTHER" id="PTHR43798:SF29">
    <property type="entry name" value="AB HYDROLASE-1 DOMAIN-CONTAINING PROTEIN"/>
    <property type="match status" value="1"/>
</dbReference>
<reference evidence="3 5" key="2">
    <citation type="submission" date="2018-12" db="EMBL/GenBank/DDBJ databases">
        <title>Legionella sp,whole genome shotgun sequence.</title>
        <authorList>
            <person name="Wu H."/>
        </authorList>
    </citation>
    <scope>NUCLEOTIDE SEQUENCE [LARGE SCALE GENOMIC DNA]</scope>
    <source>
        <strain evidence="5">km489</strain>
        <strain evidence="3">Km489</strain>
    </source>
</reference>
<sequence>MNALTIIKTAKEKPTTVANSRLVFLPGVLSDHRVWAYQTHHLQDLVSCQTIPLVHGNTTEDLLQTVLNHVEGSFFLAGHSMGGWLALELARRAPERILKLCLLNTSAQQDSEEKHQKRIEMIQKVEQGNFQTVAAALADHYVYDNRVKAEVLSMFLSVGQQAFLSQQKILLAREECSSFLASLAMPTLVIHARQDKNFSLAVHTELAGKIPNAKLAIIEDSGHMAPMESPQAVTALLRLWLDYF</sequence>
<keyword evidence="5" id="KW-1185">Reference proteome</keyword>
<dbReference type="Proteomes" id="UP000287374">
    <property type="component" value="Unassembled WGS sequence"/>
</dbReference>
<evidence type="ECO:0000313" key="3">
    <source>
        <dbReference type="EMBL" id="RUR20506.1"/>
    </source>
</evidence>
<accession>A0A317TZZ8</accession>
<evidence type="ECO:0000313" key="5">
    <source>
        <dbReference type="Proteomes" id="UP000287374"/>
    </source>
</evidence>
<gene>
    <name evidence="2" type="ORF">DGG96_16070</name>
    <name evidence="3" type="ORF">ELY20_14705</name>
</gene>
<evidence type="ECO:0000259" key="1">
    <source>
        <dbReference type="Pfam" id="PF00561"/>
    </source>
</evidence>
<dbReference type="InterPro" id="IPR029058">
    <property type="entry name" value="AB_hydrolase_fold"/>
</dbReference>
<dbReference type="Pfam" id="PF00561">
    <property type="entry name" value="Abhydrolase_1"/>
    <property type="match status" value="1"/>
</dbReference>
<dbReference type="OrthoDB" id="2086224at2"/>
<evidence type="ECO:0000313" key="2">
    <source>
        <dbReference type="EMBL" id="PWY54669.1"/>
    </source>
</evidence>
<dbReference type="RefSeq" id="WP_110143657.1">
    <property type="nucleotide sequence ID" value="NZ_QHJG01000030.1"/>
</dbReference>
<name>A0A317TZZ8_9GAMM</name>
<dbReference type="GO" id="GO:0016787">
    <property type="term" value="F:hydrolase activity"/>
    <property type="evidence" value="ECO:0007669"/>
    <property type="project" value="UniProtKB-KW"/>
</dbReference>
<dbReference type="EMBL" id="RZGX01000023">
    <property type="protein sequence ID" value="RUR20506.1"/>
    <property type="molecule type" value="Genomic_DNA"/>
</dbReference>
<dbReference type="InterPro" id="IPR050266">
    <property type="entry name" value="AB_hydrolase_sf"/>
</dbReference>
<dbReference type="PRINTS" id="PR00111">
    <property type="entry name" value="ABHYDROLASE"/>
</dbReference>
<evidence type="ECO:0000313" key="4">
    <source>
        <dbReference type="Proteomes" id="UP000247152"/>
    </source>
</evidence>
<proteinExistence type="predicted"/>
<keyword evidence="2" id="KW-0378">Hydrolase</keyword>
<comment type="caution">
    <text evidence="2">The sequence shown here is derived from an EMBL/GenBank/DDBJ whole genome shotgun (WGS) entry which is preliminary data.</text>
</comment>
<dbReference type="Gene3D" id="3.40.50.1820">
    <property type="entry name" value="alpha/beta hydrolase"/>
    <property type="match status" value="1"/>
</dbReference>
<dbReference type="AlphaFoldDB" id="A0A317TZZ8"/>
<feature type="domain" description="AB hydrolase-1" evidence="1">
    <location>
        <begin position="73"/>
        <end position="230"/>
    </location>
</feature>
<dbReference type="InterPro" id="IPR000073">
    <property type="entry name" value="AB_hydrolase_1"/>
</dbReference>
<dbReference type="SUPFAM" id="SSF53474">
    <property type="entry name" value="alpha/beta-Hydrolases"/>
    <property type="match status" value="1"/>
</dbReference>
<dbReference type="Proteomes" id="UP000247152">
    <property type="component" value="Unassembled WGS sequence"/>
</dbReference>
<protein>
    <submittedName>
        <fullName evidence="2">Alpha/beta hydrolase</fullName>
    </submittedName>
</protein>